<organism evidence="1 2">
    <name type="scientific">Clohesyomyces aquaticus</name>
    <dbReference type="NCBI Taxonomy" id="1231657"/>
    <lineage>
        <taxon>Eukaryota</taxon>
        <taxon>Fungi</taxon>
        <taxon>Dikarya</taxon>
        <taxon>Ascomycota</taxon>
        <taxon>Pezizomycotina</taxon>
        <taxon>Dothideomycetes</taxon>
        <taxon>Pleosporomycetidae</taxon>
        <taxon>Pleosporales</taxon>
        <taxon>Lindgomycetaceae</taxon>
        <taxon>Clohesyomyces</taxon>
    </lineage>
</organism>
<sequence>MSQPNFLRELPAFQAIIQSENLKKTKKEPKGQFSRQLQTQLDAIAALDLLHKENLKCFERFSTEPRPDFIETLLCTSRLGATNQRDHIYGISGMTGYPAKAMSIHDWMIAGKQEVSILIDYSASLTSILCALTWLLLMKGGLGLLTRFKAFASDDDGTSEQPLPSWVIDWRLSAKYLRLGMRDITYSGHTTAHRIDEAWHVFLNTEPGSRLVPSPPPIEH</sequence>
<dbReference type="Proteomes" id="UP000193144">
    <property type="component" value="Unassembled WGS sequence"/>
</dbReference>
<evidence type="ECO:0000313" key="2">
    <source>
        <dbReference type="Proteomes" id="UP000193144"/>
    </source>
</evidence>
<name>A0A1Y1ZQ01_9PLEO</name>
<evidence type="ECO:0000313" key="1">
    <source>
        <dbReference type="EMBL" id="ORY11895.1"/>
    </source>
</evidence>
<protein>
    <submittedName>
        <fullName evidence="1">Uncharacterized protein</fullName>
    </submittedName>
</protein>
<reference evidence="1 2" key="1">
    <citation type="submission" date="2016-07" db="EMBL/GenBank/DDBJ databases">
        <title>Pervasive Adenine N6-methylation of Active Genes in Fungi.</title>
        <authorList>
            <consortium name="DOE Joint Genome Institute"/>
            <person name="Mondo S.J."/>
            <person name="Dannebaum R.O."/>
            <person name="Kuo R.C."/>
            <person name="Labutti K."/>
            <person name="Haridas S."/>
            <person name="Kuo A."/>
            <person name="Salamov A."/>
            <person name="Ahrendt S.R."/>
            <person name="Lipzen A."/>
            <person name="Sullivan W."/>
            <person name="Andreopoulos W.B."/>
            <person name="Clum A."/>
            <person name="Lindquist E."/>
            <person name="Daum C."/>
            <person name="Ramamoorthy G.K."/>
            <person name="Gryganskyi A."/>
            <person name="Culley D."/>
            <person name="Magnuson J.K."/>
            <person name="James T.Y."/>
            <person name="O'Malley M.A."/>
            <person name="Stajich J.E."/>
            <person name="Spatafora J.W."/>
            <person name="Visel A."/>
            <person name="Grigoriev I.V."/>
        </authorList>
    </citation>
    <scope>NUCLEOTIDE SEQUENCE [LARGE SCALE GENOMIC DNA]</scope>
    <source>
        <strain evidence="1 2">CBS 115471</strain>
    </source>
</reference>
<dbReference type="OrthoDB" id="2157530at2759"/>
<accession>A0A1Y1ZQ01</accession>
<dbReference type="EMBL" id="MCFA01000056">
    <property type="protein sequence ID" value="ORY11895.1"/>
    <property type="molecule type" value="Genomic_DNA"/>
</dbReference>
<proteinExistence type="predicted"/>
<comment type="caution">
    <text evidence="1">The sequence shown here is derived from an EMBL/GenBank/DDBJ whole genome shotgun (WGS) entry which is preliminary data.</text>
</comment>
<gene>
    <name evidence="1" type="ORF">BCR34DRAFT_312208</name>
</gene>
<dbReference type="AlphaFoldDB" id="A0A1Y1ZQ01"/>
<keyword evidence="2" id="KW-1185">Reference proteome</keyword>